<keyword evidence="9" id="KW-1185">Reference proteome</keyword>
<comment type="similarity">
    <text evidence="2 7">Belongs to the IL-15/IL-21 family.</text>
</comment>
<sequence length="147" mass="16643">MVCTCATRQEANRRVPGKINGSQWLGYCSREGNGYGEMVSGGPQGEKLLKSKSDAMLYTPSFDYTNVMILNCYMLELTMVLDEEEVPLDDYSKSIYSFSKQFEKQTNIQTAIGCLRCEAYSLQNITIFLDRLKDFLQRMASDPKGNV</sequence>
<comment type="subcellular location">
    <subcellularLocation>
        <location evidence="1">Secreted</location>
    </subcellularLocation>
</comment>
<organism evidence="8 9">
    <name type="scientific">Cynoglossus semilaevis</name>
    <name type="common">Tongue sole</name>
    <dbReference type="NCBI Taxonomy" id="244447"/>
    <lineage>
        <taxon>Eukaryota</taxon>
        <taxon>Metazoa</taxon>
        <taxon>Chordata</taxon>
        <taxon>Craniata</taxon>
        <taxon>Vertebrata</taxon>
        <taxon>Euteleostomi</taxon>
        <taxon>Actinopterygii</taxon>
        <taxon>Neopterygii</taxon>
        <taxon>Teleostei</taxon>
        <taxon>Neoteleostei</taxon>
        <taxon>Acanthomorphata</taxon>
        <taxon>Carangaria</taxon>
        <taxon>Pleuronectiformes</taxon>
        <taxon>Pleuronectoidei</taxon>
        <taxon>Cynoglossidae</taxon>
        <taxon>Cynoglossinae</taxon>
        <taxon>Cynoglossus</taxon>
    </lineage>
</organism>
<evidence type="ECO:0000256" key="2">
    <source>
        <dbReference type="ARBA" id="ARBA00006050"/>
    </source>
</evidence>
<reference evidence="8" key="3">
    <citation type="submission" date="2025-09" db="UniProtKB">
        <authorList>
            <consortium name="Ensembl"/>
        </authorList>
    </citation>
    <scope>IDENTIFICATION</scope>
</reference>
<evidence type="ECO:0000256" key="7">
    <source>
        <dbReference type="RuleBase" id="RU003453"/>
    </source>
</evidence>
<dbReference type="InterPro" id="IPR003443">
    <property type="entry name" value="IL-15/IL-21_fam"/>
</dbReference>
<keyword evidence="5" id="KW-0732">Signal</keyword>
<keyword evidence="3 7" id="KW-0202">Cytokine</keyword>
<dbReference type="PANTHER" id="PTHR14356:SF3">
    <property type="entry name" value="INTERLEUKIN-15"/>
    <property type="match status" value="1"/>
</dbReference>
<dbReference type="Proteomes" id="UP000265120">
    <property type="component" value="Chromosome 9"/>
</dbReference>
<dbReference type="InterPro" id="IPR009079">
    <property type="entry name" value="4_helix_cytokine-like_core"/>
</dbReference>
<protein>
    <recommendedName>
        <fullName evidence="7">Interleukin</fullName>
    </recommendedName>
</protein>
<evidence type="ECO:0000313" key="8">
    <source>
        <dbReference type="Ensembl" id="ENSCSEP00000032991.1"/>
    </source>
</evidence>
<dbReference type="GO" id="GO:0005126">
    <property type="term" value="F:cytokine receptor binding"/>
    <property type="evidence" value="ECO:0007669"/>
    <property type="project" value="InterPro"/>
</dbReference>
<proteinExistence type="inferred from homology"/>
<dbReference type="GO" id="GO:0042102">
    <property type="term" value="P:positive regulation of T cell proliferation"/>
    <property type="evidence" value="ECO:0007669"/>
    <property type="project" value="TreeGrafter"/>
</dbReference>
<dbReference type="PANTHER" id="PTHR14356">
    <property type="entry name" value="INTERLEUKIN-15-RELATED"/>
    <property type="match status" value="1"/>
</dbReference>
<dbReference type="GO" id="GO:0006955">
    <property type="term" value="P:immune response"/>
    <property type="evidence" value="ECO:0007669"/>
    <property type="project" value="InterPro"/>
</dbReference>
<dbReference type="InParanoid" id="A0A3P8X525"/>
<evidence type="ECO:0000256" key="6">
    <source>
        <dbReference type="ARBA" id="ARBA00023157"/>
    </source>
</evidence>
<name>A0A3P8X525_CYNSE</name>
<dbReference type="GO" id="GO:0005615">
    <property type="term" value="C:extracellular space"/>
    <property type="evidence" value="ECO:0007669"/>
    <property type="project" value="UniProtKB-KW"/>
</dbReference>
<dbReference type="Ensembl" id="ENSCSET00000033415.1">
    <property type="protein sequence ID" value="ENSCSEP00000032991.1"/>
    <property type="gene ID" value="ENSCSEG00000021182.1"/>
</dbReference>
<dbReference type="SUPFAM" id="SSF47266">
    <property type="entry name" value="4-helical cytokines"/>
    <property type="match status" value="1"/>
</dbReference>
<reference evidence="8" key="2">
    <citation type="submission" date="2025-08" db="UniProtKB">
        <authorList>
            <consortium name="Ensembl"/>
        </authorList>
    </citation>
    <scope>IDENTIFICATION</scope>
</reference>
<dbReference type="GO" id="GO:0050778">
    <property type="term" value="P:positive regulation of immune response"/>
    <property type="evidence" value="ECO:0007669"/>
    <property type="project" value="TreeGrafter"/>
</dbReference>
<reference evidence="8 9" key="1">
    <citation type="journal article" date="2014" name="Nat. Genet.">
        <title>Whole-genome sequence of a flatfish provides insights into ZW sex chromosome evolution and adaptation to a benthic lifestyle.</title>
        <authorList>
            <person name="Chen S."/>
            <person name="Zhang G."/>
            <person name="Shao C."/>
            <person name="Huang Q."/>
            <person name="Liu G."/>
            <person name="Zhang P."/>
            <person name="Song W."/>
            <person name="An N."/>
            <person name="Chalopin D."/>
            <person name="Volff J.N."/>
            <person name="Hong Y."/>
            <person name="Li Q."/>
            <person name="Sha Z."/>
            <person name="Zhou H."/>
            <person name="Xie M."/>
            <person name="Yu Q."/>
            <person name="Liu Y."/>
            <person name="Xiang H."/>
            <person name="Wang N."/>
            <person name="Wu K."/>
            <person name="Yang C."/>
            <person name="Zhou Q."/>
            <person name="Liao X."/>
            <person name="Yang L."/>
            <person name="Hu Q."/>
            <person name="Zhang J."/>
            <person name="Meng L."/>
            <person name="Jin L."/>
            <person name="Tian Y."/>
            <person name="Lian J."/>
            <person name="Yang J."/>
            <person name="Miao G."/>
            <person name="Liu S."/>
            <person name="Liang Z."/>
            <person name="Yan F."/>
            <person name="Li Y."/>
            <person name="Sun B."/>
            <person name="Zhang H."/>
            <person name="Zhang J."/>
            <person name="Zhu Y."/>
            <person name="Du M."/>
            <person name="Zhao Y."/>
            <person name="Schartl M."/>
            <person name="Tang Q."/>
            <person name="Wang J."/>
        </authorList>
    </citation>
    <scope>NUCLEOTIDE SEQUENCE</scope>
</reference>
<accession>A0A3P8X525</accession>
<evidence type="ECO:0000256" key="5">
    <source>
        <dbReference type="ARBA" id="ARBA00022729"/>
    </source>
</evidence>
<dbReference type="GeneTree" id="ENSGT00490000044733"/>
<evidence type="ECO:0000256" key="4">
    <source>
        <dbReference type="ARBA" id="ARBA00022525"/>
    </source>
</evidence>
<keyword evidence="6" id="KW-1015">Disulfide bond</keyword>
<dbReference type="InterPro" id="IPR020410">
    <property type="entry name" value="IL-15_fish"/>
</dbReference>
<evidence type="ECO:0000313" key="9">
    <source>
        <dbReference type="Proteomes" id="UP000265120"/>
    </source>
</evidence>
<dbReference type="GO" id="GO:0005125">
    <property type="term" value="F:cytokine activity"/>
    <property type="evidence" value="ECO:0007669"/>
    <property type="project" value="UniProtKB-KW"/>
</dbReference>
<dbReference type="STRING" id="244447.ENSCSEP00000032991"/>
<dbReference type="GO" id="GO:0001819">
    <property type="term" value="P:positive regulation of cytokine production"/>
    <property type="evidence" value="ECO:0007669"/>
    <property type="project" value="TreeGrafter"/>
</dbReference>
<evidence type="ECO:0000256" key="1">
    <source>
        <dbReference type="ARBA" id="ARBA00004613"/>
    </source>
</evidence>
<dbReference type="PRINTS" id="PR01949">
    <property type="entry name" value="INTLKN15FISH"/>
</dbReference>
<dbReference type="GO" id="GO:0042119">
    <property type="term" value="P:neutrophil activation"/>
    <property type="evidence" value="ECO:0007669"/>
    <property type="project" value="TreeGrafter"/>
</dbReference>
<dbReference type="Pfam" id="PF02372">
    <property type="entry name" value="IL15"/>
    <property type="match status" value="1"/>
</dbReference>
<evidence type="ECO:0000256" key="3">
    <source>
        <dbReference type="ARBA" id="ARBA00022514"/>
    </source>
</evidence>
<dbReference type="AlphaFoldDB" id="A0A3P8X525"/>
<keyword evidence="4" id="KW-0964">Secreted</keyword>
<dbReference type="Gene3D" id="1.20.1250.70">
    <property type="entry name" value="Interleukin-15/Interleukin-21"/>
    <property type="match status" value="1"/>
</dbReference>